<comment type="caution">
    <text evidence="1">The sequence shown here is derived from an EMBL/GenBank/DDBJ whole genome shotgun (WGS) entry which is preliminary data.</text>
</comment>
<dbReference type="RefSeq" id="WP_318066576.1">
    <property type="nucleotide sequence ID" value="NZ_JAWONS010000324.1"/>
</dbReference>
<dbReference type="EMBL" id="JAWONS010000324">
    <property type="protein sequence ID" value="MDW2800414.1"/>
    <property type="molecule type" value="Genomic_DNA"/>
</dbReference>
<reference evidence="1 2" key="1">
    <citation type="submission" date="2023-10" db="EMBL/GenBank/DDBJ databases">
        <title>A novel Glycoside Hydrolase 43-Like Enzyme from Clostrdium boliviensis is an Endo-xylanase, and a Candidate for Xylooligosaccharides Production from Different Xylan Substrates.</title>
        <authorList>
            <person name="Alvarez M.T."/>
            <person name="Rocabado-Villegas L.R."/>
            <person name="Salas-Veizaga D.M."/>
            <person name="Linares-Pasten J.A."/>
            <person name="Gudmundsdottir E.E."/>
            <person name="Hreggvidsson G.O."/>
            <person name="Adlercreutz P."/>
            <person name="Nordberg Karlsson E."/>
        </authorList>
    </citation>
    <scope>NUCLEOTIDE SEQUENCE [LARGE SCALE GENOMIC DNA]</scope>
    <source>
        <strain evidence="1 2">E-1</strain>
    </source>
</reference>
<gene>
    <name evidence="1" type="ORF">RZO55_22865</name>
</gene>
<keyword evidence="2" id="KW-1185">Reference proteome</keyword>
<proteinExistence type="predicted"/>
<protein>
    <submittedName>
        <fullName evidence="1">Uncharacterized protein</fullName>
    </submittedName>
</protein>
<accession>A0ABU4GS09</accession>
<evidence type="ECO:0000313" key="2">
    <source>
        <dbReference type="Proteomes" id="UP001276854"/>
    </source>
</evidence>
<evidence type="ECO:0000313" key="1">
    <source>
        <dbReference type="EMBL" id="MDW2800414.1"/>
    </source>
</evidence>
<sequence>MERYTEELKLWLLNLACGNLNDEDTINGFIKYYVLYDFGISQVINDVVFHTIFGTGGVINAKESIVKVLNQTIQTWKEDIW</sequence>
<name>A0ABU4GS09_9CLOT</name>
<dbReference type="Proteomes" id="UP001276854">
    <property type="component" value="Unassembled WGS sequence"/>
</dbReference>
<organism evidence="1 2">
    <name type="scientific">Clostridium boliviensis</name>
    <dbReference type="NCBI Taxonomy" id="318465"/>
    <lineage>
        <taxon>Bacteria</taxon>
        <taxon>Bacillati</taxon>
        <taxon>Bacillota</taxon>
        <taxon>Clostridia</taxon>
        <taxon>Eubacteriales</taxon>
        <taxon>Clostridiaceae</taxon>
        <taxon>Clostridium</taxon>
    </lineage>
</organism>